<protein>
    <submittedName>
        <fullName evidence="1">Uncharacterized protein</fullName>
    </submittedName>
</protein>
<sequence>MLRKKYFPAEEGTSMLYRKGISPSGVKLLPVRKKTSVLCGSFYLTKQLFRQEKTTVSSSGKNSFMPVKLEFHATGTFVSCWWNFYFLLLEQKF</sequence>
<proteinExistence type="predicted"/>
<dbReference type="Proteomes" id="UP000283855">
    <property type="component" value="Unassembled WGS sequence"/>
</dbReference>
<accession>A0A413T4L2</accession>
<name>A0A413T4L2_9BACT</name>
<evidence type="ECO:0000313" key="1">
    <source>
        <dbReference type="EMBL" id="RHA78614.1"/>
    </source>
</evidence>
<gene>
    <name evidence="1" type="ORF">DW921_01310</name>
</gene>
<reference evidence="1 2" key="1">
    <citation type="submission" date="2018-08" db="EMBL/GenBank/DDBJ databases">
        <title>A genome reference for cultivated species of the human gut microbiota.</title>
        <authorList>
            <person name="Zou Y."/>
            <person name="Xue W."/>
            <person name="Luo G."/>
        </authorList>
    </citation>
    <scope>NUCLEOTIDE SEQUENCE [LARGE SCALE GENOMIC DNA]</scope>
    <source>
        <strain evidence="1 2">AM42-38</strain>
    </source>
</reference>
<evidence type="ECO:0000313" key="2">
    <source>
        <dbReference type="Proteomes" id="UP000283855"/>
    </source>
</evidence>
<comment type="caution">
    <text evidence="1">The sequence shown here is derived from an EMBL/GenBank/DDBJ whole genome shotgun (WGS) entry which is preliminary data.</text>
</comment>
<dbReference type="AlphaFoldDB" id="A0A413T4L2"/>
<organism evidence="1 2">
    <name type="scientific">Phocaeicola coprophilus</name>
    <dbReference type="NCBI Taxonomy" id="387090"/>
    <lineage>
        <taxon>Bacteria</taxon>
        <taxon>Pseudomonadati</taxon>
        <taxon>Bacteroidota</taxon>
        <taxon>Bacteroidia</taxon>
        <taxon>Bacteroidales</taxon>
        <taxon>Bacteroidaceae</taxon>
        <taxon>Phocaeicola</taxon>
    </lineage>
</organism>
<dbReference type="EMBL" id="QSFT01000002">
    <property type="protein sequence ID" value="RHA78614.1"/>
    <property type="molecule type" value="Genomic_DNA"/>
</dbReference>